<dbReference type="EC" id="1.-.-.-" evidence="2"/>
<keyword evidence="3" id="KW-1185">Reference proteome</keyword>
<dbReference type="EMBL" id="JBDJNQ010000002">
    <property type="protein sequence ID" value="MEN5376787.1"/>
    <property type="molecule type" value="Genomic_DNA"/>
</dbReference>
<organism evidence="2 3">
    <name type="scientific">Sphingobacterium kitahiroshimense</name>
    <dbReference type="NCBI Taxonomy" id="470446"/>
    <lineage>
        <taxon>Bacteria</taxon>
        <taxon>Pseudomonadati</taxon>
        <taxon>Bacteroidota</taxon>
        <taxon>Sphingobacteriia</taxon>
        <taxon>Sphingobacteriales</taxon>
        <taxon>Sphingobacteriaceae</taxon>
        <taxon>Sphingobacterium</taxon>
    </lineage>
</organism>
<dbReference type="Pfam" id="PF03358">
    <property type="entry name" value="FMN_red"/>
    <property type="match status" value="1"/>
</dbReference>
<evidence type="ECO:0000259" key="1">
    <source>
        <dbReference type="Pfam" id="PF03358"/>
    </source>
</evidence>
<dbReference type="InterPro" id="IPR050712">
    <property type="entry name" value="NAD(P)H-dep_reductase"/>
</dbReference>
<dbReference type="SUPFAM" id="SSF52218">
    <property type="entry name" value="Flavoproteins"/>
    <property type="match status" value="1"/>
</dbReference>
<gene>
    <name evidence="2" type="ORF">ABE541_05905</name>
</gene>
<dbReference type="PANTHER" id="PTHR30543">
    <property type="entry name" value="CHROMATE REDUCTASE"/>
    <property type="match status" value="1"/>
</dbReference>
<comment type="caution">
    <text evidence="2">The sequence shown here is derived from an EMBL/GenBank/DDBJ whole genome shotgun (WGS) entry which is preliminary data.</text>
</comment>
<reference evidence="2 3" key="1">
    <citation type="submission" date="2024-04" db="EMBL/GenBank/DDBJ databases">
        <title>WGS of bacteria from Torrens River.</title>
        <authorList>
            <person name="Wyrsch E.R."/>
            <person name="Drigo B."/>
        </authorList>
    </citation>
    <scope>NUCLEOTIDE SEQUENCE [LARGE SCALE GENOMIC DNA]</scope>
    <source>
        <strain evidence="2 3">TWI391</strain>
    </source>
</reference>
<evidence type="ECO:0000313" key="3">
    <source>
        <dbReference type="Proteomes" id="UP001409291"/>
    </source>
</evidence>
<dbReference type="Gene3D" id="3.40.50.360">
    <property type="match status" value="1"/>
</dbReference>
<name>A0ABV0BQB8_9SPHI</name>
<proteinExistence type="predicted"/>
<evidence type="ECO:0000313" key="2">
    <source>
        <dbReference type="EMBL" id="MEN5376787.1"/>
    </source>
</evidence>
<feature type="domain" description="NADPH-dependent FMN reductase-like" evidence="1">
    <location>
        <begin position="2"/>
        <end position="137"/>
    </location>
</feature>
<protein>
    <submittedName>
        <fullName evidence="2">NAD(P)H-dependent oxidoreductase</fullName>
        <ecNumber evidence="2">1.-.-.-</ecNumber>
    </submittedName>
</protein>
<dbReference type="GO" id="GO:0016491">
    <property type="term" value="F:oxidoreductase activity"/>
    <property type="evidence" value="ECO:0007669"/>
    <property type="project" value="UniProtKB-KW"/>
</dbReference>
<dbReference type="Proteomes" id="UP001409291">
    <property type="component" value="Unassembled WGS sequence"/>
</dbReference>
<dbReference type="PANTHER" id="PTHR30543:SF21">
    <property type="entry name" value="NAD(P)H-DEPENDENT FMN REDUCTASE LOT6"/>
    <property type="match status" value="1"/>
</dbReference>
<sequence length="173" mass="19711">MILIISGTNRPKSKTLKVAQYYQDYIRKSGESCQILPLTELPADIIVSDLYGQRSDQFKKIQQLVSEADKFIFITPEYNGSIPGVLKVFIDACTFPISFCHKKAALVGISSGRYGNLRGIDHLTGICNYLRMHVLPLKIFLPHIQNEISEENTFVHIETRNAIREQIDELIHF</sequence>
<dbReference type="InterPro" id="IPR029039">
    <property type="entry name" value="Flavoprotein-like_sf"/>
</dbReference>
<dbReference type="InterPro" id="IPR005025">
    <property type="entry name" value="FMN_Rdtase-like_dom"/>
</dbReference>
<keyword evidence="2" id="KW-0560">Oxidoreductase</keyword>
<dbReference type="RefSeq" id="WP_346580925.1">
    <property type="nucleotide sequence ID" value="NZ_JBDJLH010000003.1"/>
</dbReference>
<accession>A0ABV0BQB8</accession>